<dbReference type="KEGG" id="cpae:CPAST_c29110"/>
<dbReference type="KEGG" id="cpat:CLPA_c29110"/>
<keyword evidence="1" id="KW-0472">Membrane</keyword>
<reference evidence="3 4" key="3">
    <citation type="journal article" name="Genome Announc.">
        <title>Improved Draft Genome Sequence of Clostridium pasteurianum Strain ATCC 6013 (DSM 525) Using a Hybrid Next-Generation Sequencing Approach.</title>
        <authorList>
            <person name="Pyne M.E."/>
            <person name="Utturkar S."/>
            <person name="Brown S.D."/>
            <person name="Moo-Young M."/>
            <person name="Chung D.A."/>
            <person name="Chou C.P."/>
        </authorList>
    </citation>
    <scope>NUCLEOTIDE SEQUENCE [LARGE SCALE GENOMIC DNA]</scope>
    <source>
        <strain evidence="3 4">ATCC 6013</strain>
    </source>
</reference>
<dbReference type="EMBL" id="CP009268">
    <property type="protein sequence ID" value="AJA52965.1"/>
    <property type="molecule type" value="Genomic_DNA"/>
</dbReference>
<organism evidence="2 5">
    <name type="scientific">Clostridium pasteurianum DSM 525 = ATCC 6013</name>
    <dbReference type="NCBI Taxonomy" id="1262449"/>
    <lineage>
        <taxon>Bacteria</taxon>
        <taxon>Bacillati</taxon>
        <taxon>Bacillota</taxon>
        <taxon>Clostridia</taxon>
        <taxon>Eubacteriales</taxon>
        <taxon>Clostridiaceae</taxon>
        <taxon>Clostridium</taxon>
    </lineage>
</organism>
<dbReference type="GeneID" id="93075033"/>
<protein>
    <submittedName>
        <fullName evidence="2">Uncharacterized protein</fullName>
    </submittedName>
</protein>
<dbReference type="AlphaFoldDB" id="A0A0H3J6X8"/>
<gene>
    <name evidence="2" type="ORF">CLPA_c29110</name>
    <name evidence="3" type="ORF">CP6013_00274</name>
</gene>
<evidence type="ECO:0000313" key="2">
    <source>
        <dbReference type="EMBL" id="AJA52965.1"/>
    </source>
</evidence>
<keyword evidence="5" id="KW-1185">Reference proteome</keyword>
<evidence type="ECO:0000256" key="1">
    <source>
        <dbReference type="SAM" id="Phobius"/>
    </source>
</evidence>
<reference evidence="3" key="2">
    <citation type="submission" date="2015-10" db="EMBL/GenBank/DDBJ databases">
        <title>Improved Draft Genome Sequence of Clostridium pasteurianum Strain ATCC 6013 (DSM 525) Using a Hybrid Next-Generation Sequencing Approach.</title>
        <authorList>
            <person name="Pyne M.E."/>
            <person name="Utturkar S.M."/>
            <person name="Brown S.D."/>
            <person name="Moo-Young M."/>
            <person name="Chung D.A."/>
            <person name="Chou P.C."/>
        </authorList>
    </citation>
    <scope>NUCLEOTIDE SEQUENCE</scope>
    <source>
        <strain evidence="3">ATCC 6013</strain>
    </source>
</reference>
<dbReference type="Proteomes" id="UP000030905">
    <property type="component" value="Chromosome"/>
</dbReference>
<dbReference type="EMBL" id="JPGY02000001">
    <property type="protein sequence ID" value="KRU11027.1"/>
    <property type="molecule type" value="Genomic_DNA"/>
</dbReference>
<keyword evidence="1" id="KW-1133">Transmembrane helix</keyword>
<dbReference type="eggNOG" id="ENOG5032MEJ">
    <property type="taxonomic scope" value="Bacteria"/>
</dbReference>
<feature type="transmembrane region" description="Helical" evidence="1">
    <location>
        <begin position="56"/>
        <end position="78"/>
    </location>
</feature>
<name>A0A0H3J6X8_CLOPA</name>
<dbReference type="PATRIC" id="fig|1262449.3.peg.1357"/>
<evidence type="ECO:0000313" key="5">
    <source>
        <dbReference type="Proteomes" id="UP000030905"/>
    </source>
</evidence>
<accession>A0A0H3J6X8</accession>
<sequence length="108" mass="11615">MSSKCSSDFLGAGKKNNKLIIIILIFVLFCFCGGGNQGCSYYPVDNCCRRRRRRPGSGVAGTSLIPILVILALVLGIGNKGGNTNIIKVNTDPSAVRGTDEDYSYCDY</sequence>
<keyword evidence="1" id="KW-0812">Transmembrane</keyword>
<reference evidence="2 5" key="1">
    <citation type="journal article" date="2015" name="Genome Announc.">
        <title>Complete Genome Sequence of the Nitrogen-Fixing and Solvent-Producing Clostridium pasteurianum DSM 525.</title>
        <authorList>
            <person name="Poehlein A."/>
            <person name="Grosse-Honebrink A."/>
            <person name="Zhang Y."/>
            <person name="Minton N.P."/>
            <person name="Daniel R."/>
        </authorList>
    </citation>
    <scope>NUCLEOTIDE SEQUENCE [LARGE SCALE GENOMIC DNA]</scope>
    <source>
        <strain evidence="2">DSM 525</strain>
        <strain evidence="5">DSM 525 / ATCC 6013</strain>
    </source>
</reference>
<proteinExistence type="predicted"/>
<evidence type="ECO:0000313" key="3">
    <source>
        <dbReference type="EMBL" id="KRU11027.1"/>
    </source>
</evidence>
<evidence type="ECO:0000313" key="4">
    <source>
        <dbReference type="Proteomes" id="UP000028042"/>
    </source>
</evidence>
<dbReference type="RefSeq" id="WP_003443211.1">
    <property type="nucleotide sequence ID" value="NZ_ANZB01000003.1"/>
</dbReference>
<dbReference type="Proteomes" id="UP000028042">
    <property type="component" value="Unassembled WGS sequence"/>
</dbReference>
<feature type="transmembrane region" description="Helical" evidence="1">
    <location>
        <begin position="20"/>
        <end position="44"/>
    </location>
</feature>